<protein>
    <submittedName>
        <fullName evidence="3">Beta-galactosidase</fullName>
        <ecNumber evidence="3">3.2.1.23</ecNumber>
    </submittedName>
</protein>
<dbReference type="GO" id="GO:0005975">
    <property type="term" value="P:carbohydrate metabolic process"/>
    <property type="evidence" value="ECO:0007669"/>
    <property type="project" value="InterPro"/>
</dbReference>
<reference evidence="3 4" key="1">
    <citation type="submission" date="2017-12" db="EMBL/GenBank/DDBJ databases">
        <title>The whole genome sequence of the Acidipropionibacterium virtanenii sp. nov. type strain JS278.</title>
        <authorList>
            <person name="Laine P."/>
            <person name="Deptula P."/>
            <person name="Varmanen P."/>
            <person name="Auvinen P."/>
        </authorList>
    </citation>
    <scope>NUCLEOTIDE SEQUENCE [LARGE SCALE GENOMIC DNA]</scope>
    <source>
        <strain evidence="3 4">JS278</strain>
    </source>
</reference>
<dbReference type="Pfam" id="PF02836">
    <property type="entry name" value="Glyco_hydro_2_C"/>
    <property type="match status" value="1"/>
</dbReference>
<keyword evidence="4" id="KW-1185">Reference proteome</keyword>
<dbReference type="EC" id="3.2.1.23" evidence="3"/>
<evidence type="ECO:0000313" key="4">
    <source>
        <dbReference type="Proteomes" id="UP000251995"/>
    </source>
</evidence>
<name>A0A344UWR0_9ACTN</name>
<feature type="domain" description="Glycoside hydrolase family 2 catalytic" evidence="2">
    <location>
        <begin position="301"/>
        <end position="457"/>
    </location>
</feature>
<dbReference type="InterPro" id="IPR017853">
    <property type="entry name" value="GH"/>
</dbReference>
<dbReference type="AlphaFoldDB" id="A0A344UWR0"/>
<dbReference type="InterPro" id="IPR006103">
    <property type="entry name" value="Glyco_hydro_2_cat"/>
</dbReference>
<dbReference type="InterPro" id="IPR051913">
    <property type="entry name" value="GH2_Domain-Containing"/>
</dbReference>
<dbReference type="Proteomes" id="UP000251995">
    <property type="component" value="Chromosome"/>
</dbReference>
<dbReference type="SUPFAM" id="SSF51445">
    <property type="entry name" value="(Trans)glycosidases"/>
    <property type="match status" value="1"/>
</dbReference>
<proteinExistence type="predicted"/>
<dbReference type="PANTHER" id="PTHR42732:SF2">
    <property type="entry name" value="BETA-MANNOSIDASE"/>
    <property type="match status" value="1"/>
</dbReference>
<dbReference type="OrthoDB" id="9762066at2"/>
<dbReference type="InterPro" id="IPR008979">
    <property type="entry name" value="Galactose-bd-like_sf"/>
</dbReference>
<accession>A0A344UWR0</accession>
<keyword evidence="3" id="KW-0378">Hydrolase</keyword>
<gene>
    <name evidence="3" type="primary">lacZ_2</name>
    <name evidence="3" type="ORF">JS278_02570</name>
</gene>
<dbReference type="KEGG" id="acij:JS278_02570"/>
<sequence>MMTDAPIASRQDGSYPRPQLMRGRWADLSGPWQFLFDDGDVGEHRRWQARWPDDSDQIVVPLPPESPASGIGETGYHRVVWYRRVVTAEERRRGGSTGDGRTLLHFGAVDYRATVWIDGQPAGRHEGGHAPFTLDITDLVSDEGDLSVVVRAEDDPLDAAQPRGKQDWQADPHVVWYHRTTGIWQPVWLEGVPDLHIEQVHWTTDAASPLVTASVRLSHRPAAPVPVSVELFFDGRPLAEIRTTAVERETTIAVEIPLLRNGQAVQDLTWSPDHPRLLDARVHAGTDLVSSYFGITSTRARHGAFLLNGLPCYLRSVLDQGYWPQSHLAAPSAEALRTDVELMRSMGFNAVRLHQEYEDPRFLYWADRLGLMVWAEAPAAYAFTPLAVMRTVAEWQEAVDRDYSHPSIITWVPVNESWGVQSIASDPAQRHFVDALVHLTKALDPTRPVIGNDGWEQVDTDIVTIHDYDADPDRLADRYSEPELLRAAVAGIGPAGRVSVLAGDTDGLPVMLTEFGGISFDPENQGWGYTSASDPEEYWRLLSGILAAVTGASGLAGFCYTQFADTRQETNGLLTPDRTPKLPVEEIRAMVTGH</sequence>
<feature type="region of interest" description="Disordered" evidence="1">
    <location>
        <begin position="1"/>
        <end position="20"/>
    </location>
</feature>
<keyword evidence="3" id="KW-0326">Glycosidase</keyword>
<evidence type="ECO:0000313" key="3">
    <source>
        <dbReference type="EMBL" id="AXE39708.1"/>
    </source>
</evidence>
<dbReference type="PANTHER" id="PTHR42732">
    <property type="entry name" value="BETA-GALACTOSIDASE"/>
    <property type="match status" value="1"/>
</dbReference>
<dbReference type="GO" id="GO:0004565">
    <property type="term" value="F:beta-galactosidase activity"/>
    <property type="evidence" value="ECO:0007669"/>
    <property type="project" value="UniProtKB-EC"/>
</dbReference>
<dbReference type="SUPFAM" id="SSF49785">
    <property type="entry name" value="Galactose-binding domain-like"/>
    <property type="match status" value="1"/>
</dbReference>
<dbReference type="EMBL" id="CP025198">
    <property type="protein sequence ID" value="AXE39708.1"/>
    <property type="molecule type" value="Genomic_DNA"/>
</dbReference>
<organism evidence="3 4">
    <name type="scientific">Acidipropionibacterium virtanenii</name>
    <dbReference type="NCBI Taxonomy" id="2057246"/>
    <lineage>
        <taxon>Bacteria</taxon>
        <taxon>Bacillati</taxon>
        <taxon>Actinomycetota</taxon>
        <taxon>Actinomycetes</taxon>
        <taxon>Propionibacteriales</taxon>
        <taxon>Propionibacteriaceae</taxon>
        <taxon>Acidipropionibacterium</taxon>
    </lineage>
</organism>
<evidence type="ECO:0000256" key="1">
    <source>
        <dbReference type="SAM" id="MobiDB-lite"/>
    </source>
</evidence>
<dbReference type="Gene3D" id="2.60.120.260">
    <property type="entry name" value="Galactose-binding domain-like"/>
    <property type="match status" value="1"/>
</dbReference>
<evidence type="ECO:0000259" key="2">
    <source>
        <dbReference type="Pfam" id="PF02836"/>
    </source>
</evidence>
<dbReference type="Gene3D" id="3.20.20.80">
    <property type="entry name" value="Glycosidases"/>
    <property type="match status" value="1"/>
</dbReference>